<evidence type="ECO:0000256" key="3">
    <source>
        <dbReference type="ARBA" id="ARBA00022840"/>
    </source>
</evidence>
<evidence type="ECO:0000313" key="7">
    <source>
        <dbReference type="Proteomes" id="UP001152172"/>
    </source>
</evidence>
<dbReference type="GO" id="GO:0016874">
    <property type="term" value="F:ligase activity"/>
    <property type="evidence" value="ECO:0007669"/>
    <property type="project" value="UniProtKB-KW"/>
</dbReference>
<dbReference type="Gene3D" id="3.30.470.20">
    <property type="entry name" value="ATP-grasp fold, B domain"/>
    <property type="match status" value="1"/>
</dbReference>
<dbReference type="InterPro" id="IPR011761">
    <property type="entry name" value="ATP-grasp"/>
</dbReference>
<dbReference type="Proteomes" id="UP001152172">
    <property type="component" value="Unassembled WGS sequence"/>
</dbReference>
<keyword evidence="7" id="KW-1185">Reference proteome</keyword>
<dbReference type="SUPFAM" id="SSF56059">
    <property type="entry name" value="Glutathione synthetase ATP-binding domain-like"/>
    <property type="match status" value="1"/>
</dbReference>
<dbReference type="AlphaFoldDB" id="A0A9X3LD06"/>
<keyword evidence="2 4" id="KW-0547">Nucleotide-binding</keyword>
<dbReference type="InterPro" id="IPR040570">
    <property type="entry name" value="LAL_C2"/>
</dbReference>
<dbReference type="Pfam" id="PF18603">
    <property type="entry name" value="LAL_C2"/>
    <property type="match status" value="1"/>
</dbReference>
<comment type="caution">
    <text evidence="6">The sequence shown here is derived from an EMBL/GenBank/DDBJ whole genome shotgun (WGS) entry which is preliminary data.</text>
</comment>
<dbReference type="InterPro" id="IPR013815">
    <property type="entry name" value="ATP_grasp_subdomain_1"/>
</dbReference>
<evidence type="ECO:0000256" key="1">
    <source>
        <dbReference type="ARBA" id="ARBA00022598"/>
    </source>
</evidence>
<evidence type="ECO:0000256" key="4">
    <source>
        <dbReference type="PROSITE-ProRule" id="PRU00409"/>
    </source>
</evidence>
<dbReference type="Pfam" id="PF13535">
    <property type="entry name" value="ATP-grasp_4"/>
    <property type="match status" value="1"/>
</dbReference>
<feature type="domain" description="ATP-grasp" evidence="5">
    <location>
        <begin position="116"/>
        <end position="310"/>
    </location>
</feature>
<dbReference type="Gene3D" id="3.30.1490.20">
    <property type="entry name" value="ATP-grasp fold, A domain"/>
    <property type="match status" value="1"/>
</dbReference>
<dbReference type="PROSITE" id="PS50975">
    <property type="entry name" value="ATP_GRASP"/>
    <property type="match status" value="1"/>
</dbReference>
<dbReference type="GO" id="GO:0046872">
    <property type="term" value="F:metal ion binding"/>
    <property type="evidence" value="ECO:0007669"/>
    <property type="project" value="InterPro"/>
</dbReference>
<protein>
    <submittedName>
        <fullName evidence="6">ATP-grasp domain-containing protein</fullName>
    </submittedName>
</protein>
<dbReference type="Gene3D" id="3.40.50.20">
    <property type="match status" value="1"/>
</dbReference>
<keyword evidence="3 4" id="KW-0067">ATP-binding</keyword>
<evidence type="ECO:0000313" key="6">
    <source>
        <dbReference type="EMBL" id="MCZ8534531.1"/>
    </source>
</evidence>
<sequence>MKAIIFISTNKSGSSREAIKAAEKLGYFTILFTNNEKQFQQRKEYKDVHKMTFVDTSSLKEMREEISMLQTKGVDVKTIVSFVDPYVHIASTLCDEFCKNNTSSKAIKMMEDKEETRQFLQKESYTPRFISIKPNDIISTNSIIENLGLPIIVKSPKSTGSKDVLLAKRKVQLEKNIDILRSKNPKETIILEEYIGGDQYLIEAVVYNKNAHIVGVIEQEITRGKRFIITGYGVLVDVPEKIKIELEDVLHSITKAFGIENGALHLELRLSKQGWKLIEINPRISGGAMNKMLHAAFGISLVEETLKLFLGEKPNLTPKHHQHVFTKYFVSEERGILEKVTGKGRAKNSPGVVEVYVKTKKGSLLVPPLSMGHRYAYVIATGTSLKEAKDHANTAINQIEFHLKPKENEDT</sequence>
<reference evidence="6" key="1">
    <citation type="submission" date="2022-05" db="EMBL/GenBank/DDBJ databases">
        <authorList>
            <person name="Colautti A."/>
            <person name="Iacumin L."/>
        </authorList>
    </citation>
    <scope>NUCLEOTIDE SEQUENCE</scope>
    <source>
        <strain evidence="6">DSM 30747</strain>
    </source>
</reference>
<dbReference type="EMBL" id="JAMKBI010000011">
    <property type="protein sequence ID" value="MCZ8534531.1"/>
    <property type="molecule type" value="Genomic_DNA"/>
</dbReference>
<dbReference type="PANTHER" id="PTHR43585">
    <property type="entry name" value="FUMIPYRROLE BIOSYNTHESIS PROTEIN C"/>
    <property type="match status" value="1"/>
</dbReference>
<gene>
    <name evidence="6" type="ORF">M9R61_14565</name>
</gene>
<evidence type="ECO:0000259" key="5">
    <source>
        <dbReference type="PROSITE" id="PS50975"/>
    </source>
</evidence>
<evidence type="ECO:0000256" key="2">
    <source>
        <dbReference type="ARBA" id="ARBA00022741"/>
    </source>
</evidence>
<accession>A0A9X3LD06</accession>
<dbReference type="GO" id="GO:0005524">
    <property type="term" value="F:ATP binding"/>
    <property type="evidence" value="ECO:0007669"/>
    <property type="project" value="UniProtKB-UniRule"/>
</dbReference>
<dbReference type="PANTHER" id="PTHR43585:SF2">
    <property type="entry name" value="ATP-GRASP ENZYME FSQD"/>
    <property type="match status" value="1"/>
</dbReference>
<proteinExistence type="predicted"/>
<dbReference type="InterPro" id="IPR052032">
    <property type="entry name" value="ATP-dep_AA_Ligase"/>
</dbReference>
<name>A0A9X3LD06_9BACI</name>
<keyword evidence="1" id="KW-0436">Ligase</keyword>
<dbReference type="RefSeq" id="WP_269922671.1">
    <property type="nucleotide sequence ID" value="NZ_JAMKBI010000011.1"/>
</dbReference>
<organism evidence="6 7">
    <name type="scientific">Psychrobacillus psychrodurans</name>
    <dbReference type="NCBI Taxonomy" id="126157"/>
    <lineage>
        <taxon>Bacteria</taxon>
        <taxon>Bacillati</taxon>
        <taxon>Bacillota</taxon>
        <taxon>Bacilli</taxon>
        <taxon>Bacillales</taxon>
        <taxon>Bacillaceae</taxon>
        <taxon>Psychrobacillus</taxon>
    </lineage>
</organism>